<reference evidence="5" key="1">
    <citation type="journal article" date="2020" name="J. Eukaryot. Microbiol.">
        <title>De novo Sequencing, Assembly and Annotation of the Transcriptome for the Free-Living Testate Amoeba Arcella intermedia.</title>
        <authorList>
            <person name="Ribeiro G.M."/>
            <person name="Porfirio-Sousa A.L."/>
            <person name="Maurer-Alcala X.X."/>
            <person name="Katz L.A."/>
            <person name="Lahr D.J.G."/>
        </authorList>
    </citation>
    <scope>NUCLEOTIDE SEQUENCE</scope>
</reference>
<dbReference type="AlphaFoldDB" id="A0A6B2L026"/>
<evidence type="ECO:0000256" key="3">
    <source>
        <dbReference type="ARBA" id="ARBA00022840"/>
    </source>
</evidence>
<dbReference type="GO" id="GO:0005524">
    <property type="term" value="F:ATP binding"/>
    <property type="evidence" value="ECO:0007669"/>
    <property type="project" value="UniProtKB-KW"/>
</dbReference>
<dbReference type="Gene3D" id="3.30.30.30">
    <property type="match status" value="1"/>
</dbReference>
<dbReference type="GO" id="GO:0140662">
    <property type="term" value="F:ATP-dependent protein folding chaperone"/>
    <property type="evidence" value="ECO:0007669"/>
    <property type="project" value="InterPro"/>
</dbReference>
<dbReference type="PANTHER" id="PTHR19375">
    <property type="entry name" value="HEAT SHOCK PROTEIN 70KDA"/>
    <property type="match status" value="1"/>
</dbReference>
<dbReference type="InterPro" id="IPR013126">
    <property type="entry name" value="Hsp_70_fam"/>
</dbReference>
<dbReference type="SUPFAM" id="SSF100934">
    <property type="entry name" value="Heat shock protein 70kD (HSP70), C-terminal subdomain"/>
    <property type="match status" value="1"/>
</dbReference>
<protein>
    <submittedName>
        <fullName evidence="5">Uncharacterized protein</fullName>
    </submittedName>
</protein>
<evidence type="ECO:0000313" key="5">
    <source>
        <dbReference type="EMBL" id="NDV30257.1"/>
    </source>
</evidence>
<dbReference type="SUPFAM" id="SSF100920">
    <property type="entry name" value="Heat shock protein 70kD (HSP70), peptide-binding domain"/>
    <property type="match status" value="1"/>
</dbReference>
<evidence type="ECO:0000256" key="2">
    <source>
        <dbReference type="ARBA" id="ARBA00022741"/>
    </source>
</evidence>
<dbReference type="Gene3D" id="2.60.34.10">
    <property type="entry name" value="Substrate Binding Domain Of DNAk, Chain A, domain 1"/>
    <property type="match status" value="1"/>
</dbReference>
<proteinExistence type="inferred from homology"/>
<dbReference type="Gene3D" id="3.30.420.40">
    <property type="match status" value="2"/>
</dbReference>
<dbReference type="Pfam" id="PF00012">
    <property type="entry name" value="HSP70"/>
    <property type="match status" value="1"/>
</dbReference>
<keyword evidence="3 4" id="KW-0067">ATP-binding</keyword>
<dbReference type="Gene3D" id="1.20.1270.10">
    <property type="match status" value="1"/>
</dbReference>
<name>A0A6B2L026_9EUKA</name>
<dbReference type="Gene3D" id="3.90.640.10">
    <property type="entry name" value="Actin, Chain A, domain 4"/>
    <property type="match status" value="1"/>
</dbReference>
<dbReference type="PRINTS" id="PR00301">
    <property type="entry name" value="HEATSHOCK70"/>
</dbReference>
<dbReference type="FunFam" id="3.30.30.30:FF:000001">
    <property type="entry name" value="heat shock 70 kDa protein-like"/>
    <property type="match status" value="1"/>
</dbReference>
<dbReference type="FunFam" id="3.90.640.10:FF:000010">
    <property type="entry name" value="heat shock 70 kDa protein 14"/>
    <property type="match status" value="1"/>
</dbReference>
<dbReference type="CDD" id="cd24028">
    <property type="entry name" value="ASKHA_NBD_HSP70_HSPA1-like"/>
    <property type="match status" value="1"/>
</dbReference>
<dbReference type="InterPro" id="IPR029047">
    <property type="entry name" value="HSP70_peptide-bd_sf"/>
</dbReference>
<sequence length="607" mass="68138">MWLPDYVQIVPNEQGEMGTPSFISFNSHECLIGTPAKNKLHTNPQNTIFDFKFLLGRKFSDPQVQEGIKRWPFKVLSDQDNPKIQVEWKGEMKEFSPEQICSLFLRHLKVSVDKFLNSLGCEMRDVVLTVPAHFQDAQRIATKEAGIEAGLNVVRILSDPFGACLAYGLDKKNPPYELNILVFHLGGGTLDVSVLTLDDGIFETKAKSAWEMALGGKDFENGLVDFFVRKLKKKYQLDVSNDPQALGRLRSGCERAKRVLSLFPEADIEIGSLCEGFDLKRTIKIQKFEELNMDLLKRCIQVVREVLKEAQMSKGQIHEVILTGGSSHIKKVEELLQNFFNGKELNKSIPPEEVVARGAAIQAAILSGAKHNSMIDDIIWYDIAPLSLGLETTGGRMLVLIPRSSVIPIRTSRIISVDSGGLPGISIQVYEGERALTKDNYFLGQLELTGISPLSTGKHLLEVTFEVDVDRVLLVSVNHKLSGSFNRVTFSHTKGKTSEGDVEKMVKEWEMYGEKEQPLKYQVEARSLLEHYAYFLKGLADSSVELSEEDKSIMNTTIDSILDWIEIHPMATSEDYETKKSELKSSLKSYIYILDPSSREPTVNDVD</sequence>
<keyword evidence="2 4" id="KW-0547">Nucleotide-binding</keyword>
<dbReference type="InterPro" id="IPR029048">
    <property type="entry name" value="HSP70_C_sf"/>
</dbReference>
<comment type="similarity">
    <text evidence="1 4">Belongs to the heat shock protein 70 family.</text>
</comment>
<dbReference type="EMBL" id="GIBP01001288">
    <property type="protein sequence ID" value="NDV30257.1"/>
    <property type="molecule type" value="Transcribed_RNA"/>
</dbReference>
<dbReference type="SUPFAM" id="SSF53067">
    <property type="entry name" value="Actin-like ATPase domain"/>
    <property type="match status" value="2"/>
</dbReference>
<dbReference type="InterPro" id="IPR043129">
    <property type="entry name" value="ATPase_NBD"/>
</dbReference>
<accession>A0A6B2L026</accession>
<evidence type="ECO:0000256" key="1">
    <source>
        <dbReference type="ARBA" id="ARBA00007381"/>
    </source>
</evidence>
<evidence type="ECO:0000256" key="4">
    <source>
        <dbReference type="RuleBase" id="RU003322"/>
    </source>
</evidence>
<organism evidence="5">
    <name type="scientific">Arcella intermedia</name>
    <dbReference type="NCBI Taxonomy" id="1963864"/>
    <lineage>
        <taxon>Eukaryota</taxon>
        <taxon>Amoebozoa</taxon>
        <taxon>Tubulinea</taxon>
        <taxon>Elardia</taxon>
        <taxon>Arcellinida</taxon>
        <taxon>Sphaerothecina</taxon>
        <taxon>Arcellidae</taxon>
        <taxon>Arcella</taxon>
    </lineage>
</organism>